<dbReference type="PROSITE" id="PS50231">
    <property type="entry name" value="RICIN_B_LECTIN"/>
    <property type="match status" value="1"/>
</dbReference>
<dbReference type="Gene3D" id="2.80.10.50">
    <property type="match status" value="1"/>
</dbReference>
<feature type="compositionally biased region" description="Polar residues" evidence="3">
    <location>
        <begin position="152"/>
        <end position="165"/>
    </location>
</feature>
<reference evidence="5" key="1">
    <citation type="submission" date="2023-03" db="EMBL/GenBank/DDBJ databases">
        <title>Electrophorus voltai genome.</title>
        <authorList>
            <person name="Bian C."/>
        </authorList>
    </citation>
    <scope>NUCLEOTIDE SEQUENCE</scope>
    <source>
        <strain evidence="5">CB-2022</strain>
        <tissue evidence="5">Muscle</tissue>
    </source>
</reference>
<feature type="region of interest" description="Disordered" evidence="3">
    <location>
        <begin position="640"/>
        <end position="669"/>
    </location>
</feature>
<feature type="region of interest" description="Disordered" evidence="3">
    <location>
        <begin position="187"/>
        <end position="222"/>
    </location>
</feature>
<dbReference type="Gene3D" id="2.60.20.10">
    <property type="entry name" value="Crystallins"/>
    <property type="match status" value="6"/>
</dbReference>
<feature type="region of interest" description="Disordered" evidence="3">
    <location>
        <begin position="1"/>
        <end position="32"/>
    </location>
</feature>
<dbReference type="SMART" id="SM00458">
    <property type="entry name" value="RICIN"/>
    <property type="match status" value="1"/>
</dbReference>
<dbReference type="InterPro" id="IPR011024">
    <property type="entry name" value="G_crystallin-like"/>
</dbReference>
<dbReference type="InterPro" id="IPR050252">
    <property type="entry name" value="Beta/Gamma-Crystallin"/>
</dbReference>
<dbReference type="GO" id="GO:0002088">
    <property type="term" value="P:lens development in camera-type eye"/>
    <property type="evidence" value="ECO:0007669"/>
    <property type="project" value="TreeGrafter"/>
</dbReference>
<evidence type="ECO:0000313" key="5">
    <source>
        <dbReference type="EMBL" id="KAK1799084.1"/>
    </source>
</evidence>
<evidence type="ECO:0000259" key="4">
    <source>
        <dbReference type="PROSITE" id="PS50915"/>
    </source>
</evidence>
<dbReference type="PANTHER" id="PTHR11818">
    <property type="entry name" value="BETA/GAMMA CRYSTALLIN"/>
    <property type="match status" value="1"/>
</dbReference>
<dbReference type="InterPro" id="IPR000772">
    <property type="entry name" value="Ricin_B_lectin"/>
</dbReference>
<comment type="caution">
    <text evidence="5">The sequence shown here is derived from an EMBL/GenBank/DDBJ whole genome shotgun (WGS) entry which is preliminary data.</text>
</comment>
<dbReference type="SUPFAM" id="SSF50370">
    <property type="entry name" value="Ricin B-like lectins"/>
    <property type="match status" value="1"/>
</dbReference>
<comment type="similarity">
    <text evidence="1">Belongs to the beta/gamma-crystallin family.</text>
</comment>
<dbReference type="PANTHER" id="PTHR11818:SF50">
    <property type="entry name" value="BETA_GAMMA CRYSTALLIN DOMAIN-CONTAINING PROTEIN 2"/>
    <property type="match status" value="1"/>
</dbReference>
<dbReference type="GO" id="GO:0005212">
    <property type="term" value="F:structural constituent of eye lens"/>
    <property type="evidence" value="ECO:0007669"/>
    <property type="project" value="TreeGrafter"/>
</dbReference>
<feature type="compositionally biased region" description="Polar residues" evidence="3">
    <location>
        <begin position="200"/>
        <end position="210"/>
    </location>
</feature>
<organism evidence="5 6">
    <name type="scientific">Electrophorus voltai</name>
    <dbReference type="NCBI Taxonomy" id="2609070"/>
    <lineage>
        <taxon>Eukaryota</taxon>
        <taxon>Metazoa</taxon>
        <taxon>Chordata</taxon>
        <taxon>Craniata</taxon>
        <taxon>Vertebrata</taxon>
        <taxon>Euteleostomi</taxon>
        <taxon>Actinopterygii</taxon>
        <taxon>Neopterygii</taxon>
        <taxon>Teleostei</taxon>
        <taxon>Ostariophysi</taxon>
        <taxon>Gymnotiformes</taxon>
        <taxon>Gymnotoidei</taxon>
        <taxon>Gymnotidae</taxon>
        <taxon>Electrophorus</taxon>
    </lineage>
</organism>
<keyword evidence="2" id="KW-0677">Repeat</keyword>
<feature type="compositionally biased region" description="Low complexity" evidence="3">
    <location>
        <begin position="297"/>
        <end position="310"/>
    </location>
</feature>
<dbReference type="InterPro" id="IPR001064">
    <property type="entry name" value="Beta/gamma_crystallin"/>
</dbReference>
<feature type="non-terminal residue" evidence="5">
    <location>
        <position position="1281"/>
    </location>
</feature>
<dbReference type="GO" id="GO:0007601">
    <property type="term" value="P:visual perception"/>
    <property type="evidence" value="ECO:0007669"/>
    <property type="project" value="TreeGrafter"/>
</dbReference>
<feature type="region of interest" description="Disordered" evidence="3">
    <location>
        <begin position="268"/>
        <end position="313"/>
    </location>
</feature>
<feature type="domain" description="Beta/gamma crystallin 'Greek key'" evidence="4">
    <location>
        <begin position="829"/>
        <end position="871"/>
    </location>
</feature>
<feature type="domain" description="Beta/gamma crystallin 'Greek key'" evidence="4">
    <location>
        <begin position="1104"/>
        <end position="1145"/>
    </location>
</feature>
<dbReference type="Pfam" id="PF00030">
    <property type="entry name" value="Crystall"/>
    <property type="match status" value="6"/>
</dbReference>
<sequence>FSHTCPALSTVTEESDTQSPTVTVPGSDTEMSSGFSLMLSPRVGLAERDSLQTVHKVSLVGDCTDSSKPLLSSAQENGLKGAGSELANVGRFLSEDFHSILEESDSPPAKRSDTMLVNSTYTHSSVSSTKREPVLFASHSFLPEKAPPSAVSLDTASSPGNGSCWNVRSEVQQGSESEAGRRSWAEFAAPAGGRGKGSETGITNAGSGSYAQLAESGSEHDDDFFTGIFTATRVELPASPTDTDPDPIPNPDPDPDLNMEALVDTLRSMESPSRNRTMQRASTQPFSSLPPIREDIPSPVSAPASSPTVPKETSISLPLDLGLNWSVTKDMRSPLTMMKGKLDSEGKGRTIILPSRASAISSIVMRKGLPDLSVEEGAHLNGGSFLGTSRLDNSLLFSGYRPDQPDGIGKASSQRTLFRTASLPDVNQDHERLSGPPKGLDLLGSGVSRYDRLSFLTSPSHSLTGAAEQSRISRAPLFLHSPTMEVAALTSAPLSGLPLDAPVKYPTPPSLQRSLSSEGTSIRTPVCNDIGMDFGKSQEPRPERQFVTKYRAFPDAYRTKEKEHGKLNPRPGKMVIYDQPGLRGNWIEVHSDVIDATGWKLPESISIRVVRGGWVLYEKPEFKGKKIALDEGDIELTNLFGPQGNDQCPTQNGTGESGEDGSDAEPDQPRRFAIGSLRRAVRDYSVPEICLFPEEDAEGKKVIFRDTTDDARIYGFPIKANSIIINAGLWLVFAEPFFQGVPRVLEVGGFPKPKSWSDTEPYVSSLHPLKIGEPRVEKLNEPKLVIYEKPYFTGKSREIYTSARDFMTRESQQQTVVMYSAGSIKVIGGIWAGYEKEGFRGHQYLLEEGDYHDWRVWGGCDNELRSVRVIQTDLTEPMLVMFEMTNEEEDRDEERTFEVTEAVPDVELFGFRTVTRSIHVLSGAWVAYSHVDYSGNQYVLEKGFYNNCIDWGAEDNRICSIQPILRASAVGPAVHSELLLYSETGFQGLCQVYNKSHESFLKQPSVQSCRVMGGSWVLYDDTDFMGNQYVLSEGHYVNLTSMGCPSSCTIRSVKSVPMLFAVPSISLFGLECFEGREITLDTEVSNIMAEGFNPHFLSVRVNTGCWVLCEHTNYRGRQFLLEPIEITNWHKFSSISSIGSIYPIRTTRRLFRIRYKESGRFMSVQGGVDTLKSGRVVVSEHVEGMSDIWFYQDGLIKNKLAQNMSLQVIGNVESGAKVVLWSETSTPIQMWSAKLSGAIASLTFPGFVLDVKGGNTYDKEHVIVGNEAEENASELWELEFI</sequence>
<evidence type="ECO:0000256" key="1">
    <source>
        <dbReference type="ARBA" id="ARBA00009646"/>
    </source>
</evidence>
<evidence type="ECO:0000256" key="2">
    <source>
        <dbReference type="ARBA" id="ARBA00022737"/>
    </source>
</evidence>
<dbReference type="PROSITE" id="PS50915">
    <property type="entry name" value="CRYSTALLIN_BETA_GAMMA"/>
    <property type="match status" value="6"/>
</dbReference>
<dbReference type="SUPFAM" id="SSF49695">
    <property type="entry name" value="gamma-Crystallin-like"/>
    <property type="match status" value="3"/>
</dbReference>
<dbReference type="EMBL" id="JAROKS010000012">
    <property type="protein sequence ID" value="KAK1799084.1"/>
    <property type="molecule type" value="Genomic_DNA"/>
</dbReference>
<keyword evidence="6" id="KW-1185">Reference proteome</keyword>
<accession>A0AAD9DZW1</accession>
<feature type="domain" description="Beta/gamma crystallin 'Greek key'" evidence="4">
    <location>
        <begin position="782"/>
        <end position="828"/>
    </location>
</feature>
<feature type="compositionally biased region" description="Polar residues" evidence="3">
    <location>
        <begin position="268"/>
        <end position="287"/>
    </location>
</feature>
<proteinExistence type="inferred from homology"/>
<gene>
    <name evidence="5" type="ORF">P4O66_007349</name>
</gene>
<protein>
    <recommendedName>
        <fullName evidence="4">Beta/gamma crystallin 'Greek key' domain-containing protein</fullName>
    </recommendedName>
</protein>
<feature type="compositionally biased region" description="Polar residues" evidence="3">
    <location>
        <begin position="644"/>
        <end position="654"/>
    </location>
</feature>
<feature type="domain" description="Beta/gamma crystallin 'Greek key'" evidence="4">
    <location>
        <begin position="923"/>
        <end position="965"/>
    </location>
</feature>
<dbReference type="SMART" id="SM00247">
    <property type="entry name" value="XTALbg"/>
    <property type="match status" value="6"/>
</dbReference>
<evidence type="ECO:0000256" key="3">
    <source>
        <dbReference type="SAM" id="MobiDB-lite"/>
    </source>
</evidence>
<feature type="domain" description="Beta/gamma crystallin 'Greek key'" evidence="4">
    <location>
        <begin position="1014"/>
        <end position="1057"/>
    </location>
</feature>
<feature type="compositionally biased region" description="Acidic residues" evidence="3">
    <location>
        <begin position="657"/>
        <end position="666"/>
    </location>
</feature>
<evidence type="ECO:0000313" key="6">
    <source>
        <dbReference type="Proteomes" id="UP001239994"/>
    </source>
</evidence>
<name>A0AAD9DZW1_9TELE</name>
<feature type="region of interest" description="Disordered" evidence="3">
    <location>
        <begin position="146"/>
        <end position="165"/>
    </location>
</feature>
<dbReference type="InterPro" id="IPR035992">
    <property type="entry name" value="Ricin_B-like_lectins"/>
</dbReference>
<dbReference type="Proteomes" id="UP001239994">
    <property type="component" value="Unassembled WGS sequence"/>
</dbReference>
<feature type="domain" description="Beta/gamma crystallin 'Greek key'" evidence="4">
    <location>
        <begin position="612"/>
        <end position="655"/>
    </location>
</feature>